<proteinExistence type="predicted"/>
<evidence type="ECO:0000313" key="3">
    <source>
        <dbReference type="Proteomes" id="UP000321222"/>
    </source>
</evidence>
<reference evidence="2 3" key="1">
    <citation type="submission" date="2019-08" db="EMBL/GenBank/DDBJ databases">
        <title>Flavobacterium alkalisoli sp. nov., isolated from rhizosphere soil of Suaeda salsa.</title>
        <authorList>
            <person name="Sun J.-Q."/>
            <person name="Xu L."/>
        </authorList>
    </citation>
    <scope>NUCLEOTIDE SEQUENCE [LARGE SCALE GENOMIC DNA]</scope>
    <source>
        <strain evidence="2 3">XS-5</strain>
    </source>
</reference>
<evidence type="ECO:0000313" key="2">
    <source>
        <dbReference type="EMBL" id="QEE48031.1"/>
    </source>
</evidence>
<keyword evidence="1" id="KW-0812">Transmembrane</keyword>
<sequence length="142" mass="16603">MNTPLEIVAGALLLMIFLIYIINKIPMYREERLELLTKYRKTQNTFLKVQDMLSDYILSHDAIDQPIMPGVSCGEYLHEMKKEFSKNLSKNLLLKIRRCNNRRVINRINSMLNEQSNKLIKTRELINQLQKKSSDNSELCAG</sequence>
<feature type="transmembrane region" description="Helical" evidence="1">
    <location>
        <begin position="6"/>
        <end position="23"/>
    </location>
</feature>
<dbReference type="Proteomes" id="UP000321222">
    <property type="component" value="Chromosome"/>
</dbReference>
<organism evidence="2 3">
    <name type="scientific">Flavobacterium alkalisoli</name>
    <dbReference type="NCBI Taxonomy" id="2602769"/>
    <lineage>
        <taxon>Bacteria</taxon>
        <taxon>Pseudomonadati</taxon>
        <taxon>Bacteroidota</taxon>
        <taxon>Flavobacteriia</taxon>
        <taxon>Flavobacteriales</taxon>
        <taxon>Flavobacteriaceae</taxon>
        <taxon>Flavobacterium</taxon>
    </lineage>
</organism>
<accession>A0A5B9FPH1</accession>
<protein>
    <submittedName>
        <fullName evidence="2">Uncharacterized protein</fullName>
    </submittedName>
</protein>
<dbReference type="AlphaFoldDB" id="A0A5B9FPH1"/>
<dbReference type="RefSeq" id="WP_147581544.1">
    <property type="nucleotide sequence ID" value="NZ_CP042831.1"/>
</dbReference>
<keyword evidence="1" id="KW-1133">Transmembrane helix</keyword>
<evidence type="ECO:0000256" key="1">
    <source>
        <dbReference type="SAM" id="Phobius"/>
    </source>
</evidence>
<dbReference type="EMBL" id="CP042831">
    <property type="protein sequence ID" value="QEE48031.1"/>
    <property type="molecule type" value="Genomic_DNA"/>
</dbReference>
<name>A0A5B9FPH1_9FLAO</name>
<dbReference type="OrthoDB" id="1358386at2"/>
<keyword evidence="3" id="KW-1185">Reference proteome</keyword>
<dbReference type="KEGG" id="fak:FUA48_00080"/>
<keyword evidence="1" id="KW-0472">Membrane</keyword>
<gene>
    <name evidence="2" type="ORF">FUA48_00080</name>
</gene>